<keyword evidence="2" id="KW-1185">Reference proteome</keyword>
<accession>A0A9N7YPX9</accession>
<comment type="caution">
    <text evidence="1">The sequence shown here is derived from an EMBL/GenBank/DDBJ whole genome shotgun (WGS) entry which is preliminary data.</text>
</comment>
<evidence type="ECO:0000313" key="2">
    <source>
        <dbReference type="Proteomes" id="UP001153269"/>
    </source>
</evidence>
<proteinExistence type="predicted"/>
<reference evidence="1" key="1">
    <citation type="submission" date="2020-03" db="EMBL/GenBank/DDBJ databases">
        <authorList>
            <person name="Weist P."/>
        </authorList>
    </citation>
    <scope>NUCLEOTIDE SEQUENCE</scope>
</reference>
<dbReference type="Proteomes" id="UP001153269">
    <property type="component" value="Unassembled WGS sequence"/>
</dbReference>
<evidence type="ECO:0000313" key="1">
    <source>
        <dbReference type="EMBL" id="CAB1435187.1"/>
    </source>
</evidence>
<organism evidence="1 2">
    <name type="scientific">Pleuronectes platessa</name>
    <name type="common">European plaice</name>
    <dbReference type="NCBI Taxonomy" id="8262"/>
    <lineage>
        <taxon>Eukaryota</taxon>
        <taxon>Metazoa</taxon>
        <taxon>Chordata</taxon>
        <taxon>Craniata</taxon>
        <taxon>Vertebrata</taxon>
        <taxon>Euteleostomi</taxon>
        <taxon>Actinopterygii</taxon>
        <taxon>Neopterygii</taxon>
        <taxon>Teleostei</taxon>
        <taxon>Neoteleostei</taxon>
        <taxon>Acanthomorphata</taxon>
        <taxon>Carangaria</taxon>
        <taxon>Pleuronectiformes</taxon>
        <taxon>Pleuronectoidei</taxon>
        <taxon>Pleuronectidae</taxon>
        <taxon>Pleuronectes</taxon>
    </lineage>
</organism>
<gene>
    <name evidence="1" type="ORF">PLEPLA_LOCUS23278</name>
</gene>
<dbReference type="AlphaFoldDB" id="A0A9N7YPX9"/>
<protein>
    <submittedName>
        <fullName evidence="1">Uncharacterized protein</fullName>
    </submittedName>
</protein>
<sequence>MAHQATVLQQNLFGAAGSPKTRSGFHKRVSGWTHGCAAFLHLSCTSEVWHGVAHPGAKCQRASPRSISLQPGLFHSVQDLASGSPQGLGLPCLHGWQVWHERDSTPTSPRRDT</sequence>
<name>A0A9N7YPX9_PLEPL</name>
<dbReference type="EMBL" id="CADEAL010001744">
    <property type="protein sequence ID" value="CAB1435187.1"/>
    <property type="molecule type" value="Genomic_DNA"/>
</dbReference>